<dbReference type="Gene3D" id="3.40.430.10">
    <property type="entry name" value="Dihydrofolate Reductase, subunit A"/>
    <property type="match status" value="1"/>
</dbReference>
<dbReference type="GO" id="GO:0008703">
    <property type="term" value="F:5-amino-6-(5-phosphoribosylamino)uracil reductase activity"/>
    <property type="evidence" value="ECO:0007669"/>
    <property type="project" value="InterPro"/>
</dbReference>
<name>A0A1I1XIH7_9BACL</name>
<evidence type="ECO:0000259" key="1">
    <source>
        <dbReference type="Pfam" id="PF01872"/>
    </source>
</evidence>
<dbReference type="PANTHER" id="PTHR38011:SF11">
    <property type="entry name" value="2,5-DIAMINO-6-RIBOSYLAMINO-4(3H)-PYRIMIDINONE 5'-PHOSPHATE REDUCTASE"/>
    <property type="match status" value="1"/>
</dbReference>
<dbReference type="InterPro" id="IPR024072">
    <property type="entry name" value="DHFR-like_dom_sf"/>
</dbReference>
<evidence type="ECO:0000313" key="2">
    <source>
        <dbReference type="EMBL" id="SFE05200.1"/>
    </source>
</evidence>
<dbReference type="PANTHER" id="PTHR38011">
    <property type="entry name" value="DIHYDROFOLATE REDUCTASE FAMILY PROTEIN (AFU_ORTHOLOGUE AFUA_8G06820)"/>
    <property type="match status" value="1"/>
</dbReference>
<dbReference type="STRING" id="1045775.SAMN05216378_2119"/>
<dbReference type="InterPro" id="IPR050765">
    <property type="entry name" value="Riboflavin_Biosynth_HTPR"/>
</dbReference>
<dbReference type="EMBL" id="FOMT01000002">
    <property type="protein sequence ID" value="SFE05200.1"/>
    <property type="molecule type" value="Genomic_DNA"/>
</dbReference>
<reference evidence="3" key="1">
    <citation type="submission" date="2016-10" db="EMBL/GenBank/DDBJ databases">
        <authorList>
            <person name="Varghese N."/>
            <person name="Submissions S."/>
        </authorList>
    </citation>
    <scope>NUCLEOTIDE SEQUENCE [LARGE SCALE GENOMIC DNA]</scope>
    <source>
        <strain evidence="3">CGMCC 1.10784</strain>
    </source>
</reference>
<dbReference type="GO" id="GO:0009231">
    <property type="term" value="P:riboflavin biosynthetic process"/>
    <property type="evidence" value="ECO:0007669"/>
    <property type="project" value="InterPro"/>
</dbReference>
<dbReference type="RefSeq" id="WP_091184404.1">
    <property type="nucleotide sequence ID" value="NZ_FOMT01000002.1"/>
</dbReference>
<sequence>MSKARKVQMFIATTLDGYIATNEDSLEWLFEVEGEGDNGYSEFYEKVDTVVMGRRTYDWLMEQDPEEFPYIKKECYVFSRSLAGQKNEYAIYVDDNANTFVEQLRHKDGKNIWIVGGGALLEDFLQHKLIDELYITVAPVLLGGGIPLFQGEYGQQKLKLLGTRTFNQFVELHYEVKR</sequence>
<dbReference type="AlphaFoldDB" id="A0A1I1XIH7"/>
<accession>A0A1I1XIH7</accession>
<dbReference type="InterPro" id="IPR002734">
    <property type="entry name" value="RibDG_C"/>
</dbReference>
<dbReference type="OrthoDB" id="195113at2"/>
<evidence type="ECO:0000313" key="3">
    <source>
        <dbReference type="Proteomes" id="UP000198855"/>
    </source>
</evidence>
<dbReference type="Proteomes" id="UP000198855">
    <property type="component" value="Unassembled WGS sequence"/>
</dbReference>
<gene>
    <name evidence="2" type="ORF">SAMN05216378_2119</name>
</gene>
<proteinExistence type="predicted"/>
<feature type="domain" description="Bacterial bifunctional deaminase-reductase C-terminal" evidence="1">
    <location>
        <begin position="5"/>
        <end position="167"/>
    </location>
</feature>
<dbReference type="SUPFAM" id="SSF53597">
    <property type="entry name" value="Dihydrofolate reductase-like"/>
    <property type="match status" value="1"/>
</dbReference>
<organism evidence="2 3">
    <name type="scientific">Paenibacillus catalpae</name>
    <dbReference type="NCBI Taxonomy" id="1045775"/>
    <lineage>
        <taxon>Bacteria</taxon>
        <taxon>Bacillati</taxon>
        <taxon>Bacillota</taxon>
        <taxon>Bacilli</taxon>
        <taxon>Bacillales</taxon>
        <taxon>Paenibacillaceae</taxon>
        <taxon>Paenibacillus</taxon>
    </lineage>
</organism>
<keyword evidence="3" id="KW-1185">Reference proteome</keyword>
<dbReference type="Pfam" id="PF01872">
    <property type="entry name" value="RibD_C"/>
    <property type="match status" value="1"/>
</dbReference>
<protein>
    <submittedName>
        <fullName evidence="2">Dihydrofolate reductase</fullName>
    </submittedName>
</protein>